<sequence length="263" mass="30127">MTTLPPLKVAVNGPRLSCVIDVALALSPGGFLFTLRLAEEANVFLGRELWYALDSQDIESVDPAIRTEFRLWKLARVDAHLNGFRVFWVGDSRQESLLPEDIDKQFLQRYEKLAQILDEDAIENNGETWSLTDCDRSNLDTLALGGALMPYRPIIFTCNAPCSTLLEYIGRRMKLSQASEQSWHFARNQFHPLFFRNGISELLWHGLRLNVIHLIAPFAMVMPAIEPNKSYYWPESVDWEEENPVNGWEAAAAYWYSLDAFVQ</sequence>
<name>A0A1I4AML6_9PROT</name>
<evidence type="ECO:0000313" key="2">
    <source>
        <dbReference type="Proteomes" id="UP000199533"/>
    </source>
</evidence>
<dbReference type="STRING" id="52441.SAMN05216302_100988"/>
<dbReference type="EMBL" id="FOSP01000009">
    <property type="protein sequence ID" value="SFK57151.1"/>
    <property type="molecule type" value="Genomic_DNA"/>
</dbReference>
<proteinExistence type="predicted"/>
<dbReference type="Proteomes" id="UP000199533">
    <property type="component" value="Unassembled WGS sequence"/>
</dbReference>
<protein>
    <submittedName>
        <fullName evidence="1">Uncharacterized protein</fullName>
    </submittedName>
</protein>
<dbReference type="AlphaFoldDB" id="A0A1I4AML6"/>
<keyword evidence="2" id="KW-1185">Reference proteome</keyword>
<reference evidence="2" key="1">
    <citation type="submission" date="2016-10" db="EMBL/GenBank/DDBJ databases">
        <authorList>
            <person name="Varghese N."/>
            <person name="Submissions S."/>
        </authorList>
    </citation>
    <scope>NUCLEOTIDE SEQUENCE [LARGE SCALE GENOMIC DNA]</scope>
    <source>
        <strain evidence="2">Nm69</strain>
    </source>
</reference>
<gene>
    <name evidence="1" type="ORF">SAMN05216302_100988</name>
</gene>
<dbReference type="RefSeq" id="WP_090698734.1">
    <property type="nucleotide sequence ID" value="NZ_FOSP01000009.1"/>
</dbReference>
<organism evidence="1 2">
    <name type="scientific">Nitrosomonas aestuarii</name>
    <dbReference type="NCBI Taxonomy" id="52441"/>
    <lineage>
        <taxon>Bacteria</taxon>
        <taxon>Pseudomonadati</taxon>
        <taxon>Pseudomonadota</taxon>
        <taxon>Betaproteobacteria</taxon>
        <taxon>Nitrosomonadales</taxon>
        <taxon>Nitrosomonadaceae</taxon>
        <taxon>Nitrosomonas</taxon>
    </lineage>
</organism>
<dbReference type="OrthoDB" id="8897346at2"/>
<accession>A0A1I4AML6</accession>
<evidence type="ECO:0000313" key="1">
    <source>
        <dbReference type="EMBL" id="SFK57151.1"/>
    </source>
</evidence>